<dbReference type="Proteomes" id="UP001454086">
    <property type="component" value="Unassembled WGS sequence"/>
</dbReference>
<name>A0ABV1D866_9FIRM</name>
<keyword evidence="3" id="KW-1185">Reference proteome</keyword>
<evidence type="ECO:0000259" key="1">
    <source>
        <dbReference type="Pfam" id="PF13408"/>
    </source>
</evidence>
<protein>
    <submittedName>
        <fullName evidence="2">Zinc ribbon domain-containing protein</fullName>
    </submittedName>
</protein>
<evidence type="ECO:0000313" key="2">
    <source>
        <dbReference type="EMBL" id="MEQ2426583.1"/>
    </source>
</evidence>
<accession>A0ABV1D866</accession>
<proteinExistence type="predicted"/>
<evidence type="ECO:0000313" key="3">
    <source>
        <dbReference type="Proteomes" id="UP001454086"/>
    </source>
</evidence>
<dbReference type="EMBL" id="JBBMFM010000067">
    <property type="protein sequence ID" value="MEQ2426583.1"/>
    <property type="molecule type" value="Genomic_DNA"/>
</dbReference>
<sequence length="146" mass="17003">MVCGECGHYFRRVTWTNRQGRKVPVWRCSSRLENETQFCHNSPTISERDIQGSIMKAIRTLLPEEKGQDEILKERMLDNVAIFYEAYTYEQLERILVGLSARLKYYEGLDASDLAPDKIRVQKKMVIIQEEIRSIAGAYEKNKTVP</sequence>
<dbReference type="Pfam" id="PF13408">
    <property type="entry name" value="Zn_ribbon_recom"/>
    <property type="match status" value="1"/>
</dbReference>
<feature type="domain" description="Recombinase zinc beta ribbon" evidence="1">
    <location>
        <begin position="1"/>
        <end position="59"/>
    </location>
</feature>
<organism evidence="2 3">
    <name type="scientific">Enterocloster hominis</name>
    <name type="common">ex Hitch et al. 2024</name>
    <dbReference type="NCBI Taxonomy" id="1917870"/>
    <lineage>
        <taxon>Bacteria</taxon>
        <taxon>Bacillati</taxon>
        <taxon>Bacillota</taxon>
        <taxon>Clostridia</taxon>
        <taxon>Lachnospirales</taxon>
        <taxon>Lachnospiraceae</taxon>
        <taxon>Enterocloster</taxon>
    </lineage>
</organism>
<dbReference type="RefSeq" id="WP_081739036.1">
    <property type="nucleotide sequence ID" value="NZ_JBBMFM010000067.1"/>
</dbReference>
<reference evidence="2 3" key="1">
    <citation type="submission" date="2024-03" db="EMBL/GenBank/DDBJ databases">
        <title>Human intestinal bacterial collection.</title>
        <authorList>
            <person name="Pauvert C."/>
            <person name="Hitch T.C.A."/>
            <person name="Clavel T."/>
        </authorList>
    </citation>
    <scope>NUCLEOTIDE SEQUENCE [LARGE SCALE GENOMIC DNA]</scope>
    <source>
        <strain evidence="2 3">CLA-SR-H021</strain>
    </source>
</reference>
<comment type="caution">
    <text evidence="2">The sequence shown here is derived from an EMBL/GenBank/DDBJ whole genome shotgun (WGS) entry which is preliminary data.</text>
</comment>
<gene>
    <name evidence="2" type="ORF">WMQ36_16550</name>
</gene>
<dbReference type="InterPro" id="IPR025827">
    <property type="entry name" value="Zn_ribbon_recom_dom"/>
</dbReference>